<evidence type="ECO:0000313" key="1">
    <source>
        <dbReference type="Proteomes" id="UP000887564"/>
    </source>
</evidence>
<dbReference type="AlphaFoldDB" id="A0A914S651"/>
<dbReference type="Proteomes" id="UP000887564">
    <property type="component" value="Unplaced"/>
</dbReference>
<reference evidence="2" key="1">
    <citation type="submission" date="2022-11" db="UniProtKB">
        <authorList>
            <consortium name="WormBaseParasite"/>
        </authorList>
    </citation>
    <scope>IDENTIFICATION</scope>
</reference>
<organism evidence="1 2">
    <name type="scientific">Parascaris equorum</name>
    <name type="common">Equine roundworm</name>
    <dbReference type="NCBI Taxonomy" id="6256"/>
    <lineage>
        <taxon>Eukaryota</taxon>
        <taxon>Metazoa</taxon>
        <taxon>Ecdysozoa</taxon>
        <taxon>Nematoda</taxon>
        <taxon>Chromadorea</taxon>
        <taxon>Rhabditida</taxon>
        <taxon>Spirurina</taxon>
        <taxon>Ascaridomorpha</taxon>
        <taxon>Ascaridoidea</taxon>
        <taxon>Ascarididae</taxon>
        <taxon>Parascaris</taxon>
    </lineage>
</organism>
<dbReference type="WBParaSite" id="PEQ_0001412901-mRNA-1">
    <property type="protein sequence ID" value="PEQ_0001412901-mRNA-1"/>
    <property type="gene ID" value="PEQ_0001412901"/>
</dbReference>
<protein>
    <submittedName>
        <fullName evidence="2">Uncharacterized protein</fullName>
    </submittedName>
</protein>
<name>A0A914S651_PAREQ</name>
<evidence type="ECO:0000313" key="2">
    <source>
        <dbReference type="WBParaSite" id="PEQ_0001412901-mRNA-1"/>
    </source>
</evidence>
<keyword evidence="1" id="KW-1185">Reference proteome</keyword>
<proteinExistence type="predicted"/>
<sequence>MLVAVGDAKSFGLRLLVYACLGLCERRKMVKTLTSLSSSQSCSLQ</sequence>
<accession>A0A914S651</accession>